<sequence length="1533" mass="163295">MRMRKKGKGTAAMSKFLSCLLALTLLVPAFSMPAAAADSVLVSDDFSSYALGDLTIGSGNTWTKEGAAPAFKVKQDSVTGSTYGAITNESTGSSYIGQRFAGESGGLIVEFDVNLPTNKGGALWVMDGKVNATNAAAARYQLDAGVIKQHNAAVDKQLAYDVTHWYRFKMVFNVPSKQYNVSVTDLTTNQTVNWPSAFYSNRERISSFGFFVNPNGGQINVTNVRVTALDVKLAGLVLGSGEFAPSLNPPFDPGVYDYTVELPYSATSVDVTPTASNAGFVSLKLDADAIASGQKSTVPLTGDETEFGISVTSSAYTDISRSYKVKVNKLEKSPNVKYVVSEAYDKTVKIGWEQPQDPAFKETRVYLKNEDASLTLVDTVPAGKYISTIAALANGTTYSFVVKGAYEYAGEAVSEASGVEISETPIKLAPRQMEALDRGLVAVKEADHVYVGWRLLGTDAEDISFNLYRDGVKLNSTPITNSTNYADAGGSSSSTYYVRAITGGVEQPQSETVDVWDTNYLNIPLEKPEGGVTPDSVAYTYSANDASVGDLDGDGQYEIIMSWMPSNAKDNSQAGYTGNVYVDAYKLDGTRLWRMDLGKNMRAGAHYLDIMVYDLDGDGKAEVTFRTADGTIDGSGVVIGDANADHRNASGYILTGPEFHTVFEGATGKALATDAYEPERGNVADWGDAYGNRVDRFLAAIAYLDGERPSIVMQRGYYTRMVLVAYNYRDGELTKVWTFDSKTPGNEDYYGQGNHQLSVADVDNDGRDEIITGAAAIDDNGDGLWSSKLGHGDAMHLSNLNPDRLGLELFAVQEDTAVKYSYDMKDARTGRVLWGQLQLGIDAGRGLSADIDPTHKGAESWAIDGAWNSTTGGLFNAKGEKLSSNIPTSNFAIWWDGDLSRELLDHNWLGDPRVGVPKIDKWDYENEALVNLETFTGTYSINDTKGNPNLQADLLGDWREEVVLRTEDSSALRIYTTTAVTEHRIHTLMHDPVYRLGIAWQNTGYNQPPHTSFYLGTDMEMPERPNIRTNAIAATSLSISAPSQVVTAGQQLQLSPVFLPGGATNKAVTWAVANEDGSATTLASINANGLLSAVAAGKVKVTATASDGSGVSGELVVTIAAAGAVNPGTGSGSGSSGTGTTTPQQPTPAPANVVLKPVVTVDAGGKASAEVTAAELTKGLDDAAGQNLAITAVPTGGASSVQVTLPAQAMKAASGKQVSQVEVNLGLASITLDTAWLSGQIEAGAGKLEISAAEADISDLSSEAKAQLGNAKVFDLTLTIDGKAISSFVGRVKVALDYSLQAGESPNKVVVYYIDANGDMQIVKNGKYDAAAGHVTFKPEHFSKYAAAYVNIQFNDIDRVAWAKDSIESLAARGIIDGMGNQAFKPDQQVTRAQFLKMLLQTFDLEQADAASTFSDVQPGSWYYSSVATAQALGIIEGKANGTFGFNDEITREDMAVMAHRVIQKLELKLNVQGQPSDFKDSSAISSYAKQAVDAMQSAGIIKGTGNGSFEPKSHATRAQAAVVINQLLGANN</sequence>
<dbReference type="SMART" id="SM00635">
    <property type="entry name" value="BID_2"/>
    <property type="match status" value="1"/>
</dbReference>
<dbReference type="PROSITE" id="PS51272">
    <property type="entry name" value="SLH"/>
    <property type="match status" value="3"/>
</dbReference>
<dbReference type="CDD" id="cd10318">
    <property type="entry name" value="RGL11"/>
    <property type="match status" value="1"/>
</dbReference>
<dbReference type="SUPFAM" id="SSF49373">
    <property type="entry name" value="Invasin/intimin cell-adhesion fragments"/>
    <property type="match status" value="1"/>
</dbReference>
<dbReference type="SUPFAM" id="SSF69318">
    <property type="entry name" value="Integrin alpha N-terminal domain"/>
    <property type="match status" value="1"/>
</dbReference>
<dbReference type="InterPro" id="IPR041624">
    <property type="entry name" value="RGI_lyase"/>
</dbReference>
<evidence type="ECO:0000256" key="1">
    <source>
        <dbReference type="SAM" id="MobiDB-lite"/>
    </source>
</evidence>
<dbReference type="InterPro" id="IPR008964">
    <property type="entry name" value="Invasin/intimin_cell_adhesion"/>
</dbReference>
<reference evidence="5" key="1">
    <citation type="submission" date="2016-10" db="EMBL/GenBank/DDBJ databases">
        <authorList>
            <person name="Varghese N."/>
            <person name="Submissions S."/>
        </authorList>
    </citation>
    <scope>NUCLEOTIDE SEQUENCE [LARGE SCALE GENOMIC DNA]</scope>
    <source>
        <strain evidence="5">CGMCC 1.10223</strain>
    </source>
</reference>
<dbReference type="Pfam" id="PF12733">
    <property type="entry name" value="Cadherin-like"/>
    <property type="match status" value="1"/>
</dbReference>
<dbReference type="Pfam" id="PF21348">
    <property type="entry name" value="RGL11_C"/>
    <property type="match status" value="1"/>
</dbReference>
<dbReference type="Gene3D" id="2.60.40.10">
    <property type="entry name" value="Immunoglobulins"/>
    <property type="match status" value="1"/>
</dbReference>
<feature type="region of interest" description="Disordered" evidence="1">
    <location>
        <begin position="1127"/>
        <end position="1150"/>
    </location>
</feature>
<proteinExistence type="predicted"/>
<evidence type="ECO:0000259" key="3">
    <source>
        <dbReference type="PROSITE" id="PS51272"/>
    </source>
</evidence>
<dbReference type="InterPro" id="IPR001119">
    <property type="entry name" value="SLH_dom"/>
</dbReference>
<feature type="chain" id="PRO_5010300432" evidence="2">
    <location>
        <begin position="37"/>
        <end position="1533"/>
    </location>
</feature>
<dbReference type="Pfam" id="PF18370">
    <property type="entry name" value="RGI_lyase"/>
    <property type="match status" value="1"/>
</dbReference>
<dbReference type="InterPro" id="IPR028994">
    <property type="entry name" value="Integrin_alpha_N"/>
</dbReference>
<dbReference type="InterPro" id="IPR025883">
    <property type="entry name" value="Cadherin-like_domain"/>
</dbReference>
<dbReference type="Pfam" id="PF00395">
    <property type="entry name" value="SLH"/>
    <property type="match status" value="3"/>
</dbReference>
<dbReference type="InterPro" id="IPR049366">
    <property type="entry name" value="RGL11_C"/>
</dbReference>
<dbReference type="InterPro" id="IPR013783">
    <property type="entry name" value="Ig-like_fold"/>
</dbReference>
<keyword evidence="2" id="KW-0732">Signal</keyword>
<dbReference type="Proteomes" id="UP000183410">
    <property type="component" value="Unassembled WGS sequence"/>
</dbReference>
<name>A0A1I2IAV0_9BACL</name>
<dbReference type="RefSeq" id="WP_063838052.1">
    <property type="nucleotide sequence ID" value="NZ_FONN01000033.1"/>
</dbReference>
<dbReference type="Gene3D" id="2.60.40.1080">
    <property type="match status" value="1"/>
</dbReference>
<dbReference type="InterPro" id="IPR034641">
    <property type="entry name" value="RGL11"/>
</dbReference>
<feature type="signal peptide" evidence="2">
    <location>
        <begin position="1"/>
        <end position="36"/>
    </location>
</feature>
<evidence type="ECO:0000256" key="2">
    <source>
        <dbReference type="SAM" id="SignalP"/>
    </source>
</evidence>
<dbReference type="Pfam" id="PF02368">
    <property type="entry name" value="Big_2"/>
    <property type="match status" value="1"/>
</dbReference>
<feature type="domain" description="SLH" evidence="3">
    <location>
        <begin position="1350"/>
        <end position="1409"/>
    </location>
</feature>
<dbReference type="InterPro" id="IPR003343">
    <property type="entry name" value="Big_2"/>
</dbReference>
<feature type="domain" description="SLH" evidence="3">
    <location>
        <begin position="1476"/>
        <end position="1533"/>
    </location>
</feature>
<feature type="domain" description="SLH" evidence="3">
    <location>
        <begin position="1410"/>
        <end position="1473"/>
    </location>
</feature>
<accession>A0A1I2IAV0</accession>
<evidence type="ECO:0000313" key="4">
    <source>
        <dbReference type="EMBL" id="SFF39415.1"/>
    </source>
</evidence>
<organism evidence="4 5">
    <name type="scientific">Paenibacillus algorifonticola</name>
    <dbReference type="NCBI Taxonomy" id="684063"/>
    <lineage>
        <taxon>Bacteria</taxon>
        <taxon>Bacillati</taxon>
        <taxon>Bacillota</taxon>
        <taxon>Bacilli</taxon>
        <taxon>Bacillales</taxon>
        <taxon>Paenibacillaceae</taxon>
        <taxon>Paenibacillus</taxon>
    </lineage>
</organism>
<keyword evidence="5" id="KW-1185">Reference proteome</keyword>
<dbReference type="EMBL" id="FONN01000033">
    <property type="protein sequence ID" value="SFF39415.1"/>
    <property type="molecule type" value="Genomic_DNA"/>
</dbReference>
<protein>
    <submittedName>
        <fullName evidence="4">Uncharacterized conserved protein YjdB, contains Ig-like domain</fullName>
    </submittedName>
</protein>
<dbReference type="PANTHER" id="PTHR43118">
    <property type="entry name" value="RHAMNOGALACTURONAN LYASE (EUROFUNG)"/>
    <property type="match status" value="1"/>
</dbReference>
<dbReference type="PANTHER" id="PTHR43118:SF1">
    <property type="entry name" value="RHAMNOGALACTURONAN LYASE (EUROFUNG)"/>
    <property type="match status" value="1"/>
</dbReference>
<gene>
    <name evidence="4" type="ORF">SAMN04487969_1335</name>
</gene>
<evidence type="ECO:0000313" key="5">
    <source>
        <dbReference type="Proteomes" id="UP000183410"/>
    </source>
</evidence>
<dbReference type="OrthoDB" id="9802318at2"/>